<feature type="domain" description="Carrier" evidence="3">
    <location>
        <begin position="1"/>
        <end position="42"/>
    </location>
</feature>
<dbReference type="GO" id="GO:0000036">
    <property type="term" value="F:acyl carrier activity"/>
    <property type="evidence" value="ECO:0007669"/>
    <property type="project" value="TreeGrafter"/>
</dbReference>
<dbReference type="Pfam" id="PF00550">
    <property type="entry name" value="PP-binding"/>
    <property type="match status" value="1"/>
</dbReference>
<organism evidence="4 5">
    <name type="scientific">Lacihabitans soyangensis</name>
    <dbReference type="NCBI Taxonomy" id="869394"/>
    <lineage>
        <taxon>Bacteria</taxon>
        <taxon>Pseudomonadati</taxon>
        <taxon>Bacteroidota</taxon>
        <taxon>Cytophagia</taxon>
        <taxon>Cytophagales</taxon>
        <taxon>Leadbetterellaceae</taxon>
        <taxon>Lacihabitans</taxon>
    </lineage>
</organism>
<dbReference type="PROSITE" id="PS50075">
    <property type="entry name" value="CARRIER"/>
    <property type="match status" value="1"/>
</dbReference>
<dbReference type="InterPro" id="IPR003231">
    <property type="entry name" value="ACP"/>
</dbReference>
<dbReference type="GO" id="GO:0009245">
    <property type="term" value="P:lipid A biosynthetic process"/>
    <property type="evidence" value="ECO:0007669"/>
    <property type="project" value="TreeGrafter"/>
</dbReference>
<dbReference type="PANTHER" id="PTHR20863">
    <property type="entry name" value="ACYL CARRIER PROTEIN"/>
    <property type="match status" value="1"/>
</dbReference>
<dbReference type="PANTHER" id="PTHR20863:SF76">
    <property type="entry name" value="CARRIER DOMAIN-CONTAINING PROTEIN"/>
    <property type="match status" value="1"/>
</dbReference>
<evidence type="ECO:0000256" key="1">
    <source>
        <dbReference type="ARBA" id="ARBA00022450"/>
    </source>
</evidence>
<dbReference type="InterPro" id="IPR036736">
    <property type="entry name" value="ACP-like_sf"/>
</dbReference>
<reference evidence="4 5" key="1">
    <citation type="submission" date="2018-11" db="EMBL/GenBank/DDBJ databases">
        <title>Novel bacteria species description.</title>
        <authorList>
            <person name="Han J.-H."/>
        </authorList>
    </citation>
    <scope>NUCLEOTIDE SEQUENCE [LARGE SCALE GENOMIC DNA]</scope>
    <source>
        <strain evidence="4 5">KCTC23259</strain>
    </source>
</reference>
<evidence type="ECO:0000313" key="5">
    <source>
        <dbReference type="Proteomes" id="UP001204144"/>
    </source>
</evidence>
<dbReference type="AlphaFoldDB" id="A0AAE3KUC9"/>
<dbReference type="SUPFAM" id="SSF47336">
    <property type="entry name" value="ACP-like"/>
    <property type="match status" value="1"/>
</dbReference>
<dbReference type="InterPro" id="IPR009081">
    <property type="entry name" value="PP-bd_ACP"/>
</dbReference>
<dbReference type="Gene3D" id="1.10.1200.10">
    <property type="entry name" value="ACP-like"/>
    <property type="match status" value="1"/>
</dbReference>
<evidence type="ECO:0000259" key="3">
    <source>
        <dbReference type="PROSITE" id="PS50075"/>
    </source>
</evidence>
<keyword evidence="2" id="KW-0597">Phosphoprotein</keyword>
<dbReference type="EMBL" id="RJUF01000176">
    <property type="protein sequence ID" value="MCP9764784.1"/>
    <property type="molecule type" value="Genomic_DNA"/>
</dbReference>
<keyword evidence="5" id="KW-1185">Reference proteome</keyword>
<dbReference type="GO" id="GO:0016020">
    <property type="term" value="C:membrane"/>
    <property type="evidence" value="ECO:0007669"/>
    <property type="project" value="GOC"/>
</dbReference>
<keyword evidence="1" id="KW-0596">Phosphopantetheine</keyword>
<evidence type="ECO:0000313" key="4">
    <source>
        <dbReference type="EMBL" id="MCP9764784.1"/>
    </source>
</evidence>
<gene>
    <name evidence="4" type="ORF">EGI31_17735</name>
</gene>
<name>A0AAE3KUC9_9BACT</name>
<dbReference type="GO" id="GO:0000035">
    <property type="term" value="F:acyl binding"/>
    <property type="evidence" value="ECO:0007669"/>
    <property type="project" value="TreeGrafter"/>
</dbReference>
<evidence type="ECO:0000256" key="2">
    <source>
        <dbReference type="ARBA" id="ARBA00022553"/>
    </source>
</evidence>
<comment type="caution">
    <text evidence="4">The sequence shown here is derived from an EMBL/GenBank/DDBJ whole genome shotgun (WGS) entry which is preliminary data.</text>
</comment>
<sequence>MGLDSVELLMQIEDEFKIKISDQDAQNISTVGDLANYIYQNSTFIFPNNCLKIRLLNSIKSALTVLEFPANLDLTNTVGEFLAKDDLKTTWKKLEETLNLKLPELNPQDLKVEKIEDVKIFGFNIIRIKPPILDMTFERLIECIGALNYQDFIDFDNITSFFEILIAVIGITHLKSGVDVDEIFTSSSFTYDLGID</sequence>
<protein>
    <submittedName>
        <fullName evidence="4">Acyl carrier protein</fullName>
    </submittedName>
</protein>
<dbReference type="Proteomes" id="UP001204144">
    <property type="component" value="Unassembled WGS sequence"/>
</dbReference>
<accession>A0AAE3KUC9</accession>
<dbReference type="GO" id="GO:0005829">
    <property type="term" value="C:cytosol"/>
    <property type="evidence" value="ECO:0007669"/>
    <property type="project" value="TreeGrafter"/>
</dbReference>
<dbReference type="RefSeq" id="WP_310586225.1">
    <property type="nucleotide sequence ID" value="NZ_RJUF01000176.1"/>
</dbReference>
<proteinExistence type="predicted"/>